<feature type="signal peptide" evidence="3">
    <location>
        <begin position="1"/>
        <end position="20"/>
    </location>
</feature>
<dbReference type="CDD" id="cd05233">
    <property type="entry name" value="SDR_c"/>
    <property type="match status" value="1"/>
</dbReference>
<dbReference type="InterPro" id="IPR036291">
    <property type="entry name" value="NAD(P)-bd_dom_sf"/>
</dbReference>
<keyword evidence="5" id="KW-1185">Reference proteome</keyword>
<dbReference type="PRINTS" id="PR00080">
    <property type="entry name" value="SDRFAMILY"/>
</dbReference>
<evidence type="ECO:0000256" key="1">
    <source>
        <dbReference type="ARBA" id="ARBA00006484"/>
    </source>
</evidence>
<gene>
    <name evidence="4" type="ORF">GCM10023226_05210</name>
</gene>
<dbReference type="PANTHER" id="PTHR24321">
    <property type="entry name" value="DEHYDROGENASES, SHORT CHAIN"/>
    <property type="match status" value="1"/>
</dbReference>
<reference evidence="5" key="1">
    <citation type="journal article" date="2019" name="Int. J. Syst. Evol. Microbiol.">
        <title>The Global Catalogue of Microorganisms (GCM) 10K type strain sequencing project: providing services to taxonomists for standard genome sequencing and annotation.</title>
        <authorList>
            <consortium name="The Broad Institute Genomics Platform"/>
            <consortium name="The Broad Institute Genome Sequencing Center for Infectious Disease"/>
            <person name="Wu L."/>
            <person name="Ma J."/>
        </authorList>
    </citation>
    <scope>NUCLEOTIDE SEQUENCE [LARGE SCALE GENOMIC DNA]</scope>
    <source>
        <strain evidence="5">JCM 18127</strain>
    </source>
</reference>
<evidence type="ECO:0000256" key="3">
    <source>
        <dbReference type="SAM" id="SignalP"/>
    </source>
</evidence>
<evidence type="ECO:0000313" key="4">
    <source>
        <dbReference type="EMBL" id="GAA4671565.1"/>
    </source>
</evidence>
<dbReference type="PRINTS" id="PR00081">
    <property type="entry name" value="GDHRDH"/>
</dbReference>
<name>A0ABP8VVX4_9ACTN</name>
<dbReference type="Gene3D" id="3.40.50.720">
    <property type="entry name" value="NAD(P)-binding Rossmann-like Domain"/>
    <property type="match status" value="1"/>
</dbReference>
<evidence type="ECO:0000313" key="5">
    <source>
        <dbReference type="Proteomes" id="UP001500621"/>
    </source>
</evidence>
<organism evidence="4 5">
    <name type="scientific">Nocardioides nanhaiensis</name>
    <dbReference type="NCBI Taxonomy" id="1476871"/>
    <lineage>
        <taxon>Bacteria</taxon>
        <taxon>Bacillati</taxon>
        <taxon>Actinomycetota</taxon>
        <taxon>Actinomycetes</taxon>
        <taxon>Propionibacteriales</taxon>
        <taxon>Nocardioidaceae</taxon>
        <taxon>Nocardioides</taxon>
    </lineage>
</organism>
<dbReference type="InterPro" id="IPR020904">
    <property type="entry name" value="Sc_DH/Rdtase_CS"/>
</dbReference>
<dbReference type="Proteomes" id="UP001500621">
    <property type="component" value="Unassembled WGS sequence"/>
</dbReference>
<keyword evidence="3" id="KW-0732">Signal</keyword>
<dbReference type="PANTHER" id="PTHR24321:SF8">
    <property type="entry name" value="ESTRADIOL 17-BETA-DEHYDROGENASE 8-RELATED"/>
    <property type="match status" value="1"/>
</dbReference>
<protein>
    <submittedName>
        <fullName evidence="4">SDR family NAD(P)-dependent oxidoreductase</fullName>
    </submittedName>
</protein>
<evidence type="ECO:0000256" key="2">
    <source>
        <dbReference type="ARBA" id="ARBA00023002"/>
    </source>
</evidence>
<feature type="chain" id="PRO_5047162412" evidence="3">
    <location>
        <begin position="21"/>
        <end position="246"/>
    </location>
</feature>
<sequence>MTARVALVTGAASGIGAACAARLAASHEVVVLADLDAARLPQVAEAVRAAGAEAVEAPLDVCDEEQVQGVHAVAASRGRLVSAVNSAGVGGPAVPVVEYSLDAWRRVLDVDLTGVFLCLREQARAMIEAGGGGSIVAISSVLAHRGEALAPAYAAAKHGLEGLVRSAALGHAAQGVRVNSVAPGFIDTALLRERRTPEERERLAHRAAQDRLGGVDEVAAVVEFLCSAASEFVTGSCYRVDGGLLA</sequence>
<comment type="similarity">
    <text evidence="1">Belongs to the short-chain dehydrogenases/reductases (SDR) family.</text>
</comment>
<dbReference type="PROSITE" id="PS00061">
    <property type="entry name" value="ADH_SHORT"/>
    <property type="match status" value="1"/>
</dbReference>
<comment type="caution">
    <text evidence="4">The sequence shown here is derived from an EMBL/GenBank/DDBJ whole genome shotgun (WGS) entry which is preliminary data.</text>
</comment>
<dbReference type="EMBL" id="BAABIM010000001">
    <property type="protein sequence ID" value="GAA4671565.1"/>
    <property type="molecule type" value="Genomic_DNA"/>
</dbReference>
<proteinExistence type="inferred from homology"/>
<dbReference type="Pfam" id="PF13561">
    <property type="entry name" value="adh_short_C2"/>
    <property type="match status" value="1"/>
</dbReference>
<dbReference type="PROSITE" id="PS51257">
    <property type="entry name" value="PROKAR_LIPOPROTEIN"/>
    <property type="match status" value="1"/>
</dbReference>
<accession>A0ABP8VVX4</accession>
<dbReference type="SUPFAM" id="SSF51735">
    <property type="entry name" value="NAD(P)-binding Rossmann-fold domains"/>
    <property type="match status" value="1"/>
</dbReference>
<dbReference type="RefSeq" id="WP_345262490.1">
    <property type="nucleotide sequence ID" value="NZ_BAABIM010000001.1"/>
</dbReference>
<dbReference type="InterPro" id="IPR002347">
    <property type="entry name" value="SDR_fam"/>
</dbReference>
<keyword evidence="2" id="KW-0560">Oxidoreductase</keyword>